<dbReference type="FunFam" id="3.40.1190.20:FF:000003">
    <property type="entry name" value="Phosphomethylpyrimidine kinase ThiD"/>
    <property type="match status" value="1"/>
</dbReference>
<dbReference type="Pfam" id="PF08543">
    <property type="entry name" value="Phos_pyr_kin"/>
    <property type="match status" value="1"/>
</dbReference>
<reference evidence="8 9" key="1">
    <citation type="submission" date="2019-04" db="EMBL/GenBank/DDBJ databases">
        <title>Crenobacter sp. nov.</title>
        <authorList>
            <person name="Shi S."/>
        </authorList>
    </citation>
    <scope>NUCLEOTIDE SEQUENCE [LARGE SCALE GENOMIC DNA]</scope>
    <source>
        <strain evidence="8 9">GY 70310</strain>
    </source>
</reference>
<evidence type="ECO:0000256" key="3">
    <source>
        <dbReference type="ARBA" id="ARBA00022679"/>
    </source>
</evidence>
<dbReference type="NCBIfam" id="TIGR00097">
    <property type="entry name" value="HMP-P_kinase"/>
    <property type="match status" value="1"/>
</dbReference>
<gene>
    <name evidence="8" type="primary">thiD</name>
    <name evidence="8" type="ORF">E5K04_04520</name>
</gene>
<dbReference type="Proteomes" id="UP000308891">
    <property type="component" value="Unassembled WGS sequence"/>
</dbReference>
<dbReference type="GO" id="GO:0005524">
    <property type="term" value="F:ATP binding"/>
    <property type="evidence" value="ECO:0007669"/>
    <property type="project" value="UniProtKB-KW"/>
</dbReference>
<protein>
    <recommendedName>
        <fullName evidence="2">hydroxymethylpyrimidine kinase</fullName>
        <ecNumber evidence="2">2.7.1.49</ecNumber>
    </recommendedName>
</protein>
<dbReference type="GO" id="GO:0009228">
    <property type="term" value="P:thiamine biosynthetic process"/>
    <property type="evidence" value="ECO:0007669"/>
    <property type="project" value="InterPro"/>
</dbReference>
<keyword evidence="4" id="KW-0547">Nucleotide-binding</keyword>
<comment type="caution">
    <text evidence="8">The sequence shown here is derived from an EMBL/GenBank/DDBJ whole genome shotgun (WGS) entry which is preliminary data.</text>
</comment>
<organism evidence="8 9">
    <name type="scientific">Crenobacter intestini</name>
    <dbReference type="NCBI Taxonomy" id="2563443"/>
    <lineage>
        <taxon>Bacteria</taxon>
        <taxon>Pseudomonadati</taxon>
        <taxon>Pseudomonadota</taxon>
        <taxon>Betaproteobacteria</taxon>
        <taxon>Neisseriales</taxon>
        <taxon>Neisseriaceae</taxon>
        <taxon>Crenobacter</taxon>
    </lineage>
</organism>
<evidence type="ECO:0000256" key="5">
    <source>
        <dbReference type="ARBA" id="ARBA00022777"/>
    </source>
</evidence>
<dbReference type="SUPFAM" id="SSF53613">
    <property type="entry name" value="Ribokinase-like"/>
    <property type="match status" value="1"/>
</dbReference>
<keyword evidence="6" id="KW-0067">ATP-binding</keyword>
<dbReference type="GO" id="GO:0005829">
    <property type="term" value="C:cytosol"/>
    <property type="evidence" value="ECO:0007669"/>
    <property type="project" value="TreeGrafter"/>
</dbReference>
<keyword evidence="9" id="KW-1185">Reference proteome</keyword>
<dbReference type="PANTHER" id="PTHR20858">
    <property type="entry name" value="PHOSPHOMETHYLPYRIMIDINE KINASE"/>
    <property type="match status" value="1"/>
</dbReference>
<dbReference type="GO" id="GO:0008902">
    <property type="term" value="F:hydroxymethylpyrimidine kinase activity"/>
    <property type="evidence" value="ECO:0007669"/>
    <property type="project" value="UniProtKB-EC"/>
</dbReference>
<dbReference type="InterPro" id="IPR029056">
    <property type="entry name" value="Ribokinase-like"/>
</dbReference>
<dbReference type="AlphaFoldDB" id="A0A4T0V1G3"/>
<evidence type="ECO:0000313" key="9">
    <source>
        <dbReference type="Proteomes" id="UP000308891"/>
    </source>
</evidence>
<keyword evidence="3 8" id="KW-0808">Transferase</keyword>
<dbReference type="PANTHER" id="PTHR20858:SF17">
    <property type="entry name" value="HYDROXYMETHYLPYRIMIDINE_PHOSPHOMETHYLPYRIMIDINE KINASE THI20-RELATED"/>
    <property type="match status" value="1"/>
</dbReference>
<dbReference type="OrthoDB" id="9810880at2"/>
<accession>A0A4T0V1G3</accession>
<dbReference type="InterPro" id="IPR004399">
    <property type="entry name" value="HMP/HMP-P_kinase_dom"/>
</dbReference>
<evidence type="ECO:0000256" key="2">
    <source>
        <dbReference type="ARBA" id="ARBA00012135"/>
    </source>
</evidence>
<dbReference type="UniPathway" id="UPA00060">
    <property type="reaction ID" value="UER00138"/>
</dbReference>
<dbReference type="InterPro" id="IPR013749">
    <property type="entry name" value="PM/HMP-P_kinase-1"/>
</dbReference>
<comment type="pathway">
    <text evidence="1">Cofactor biosynthesis; thiamine diphosphate biosynthesis.</text>
</comment>
<dbReference type="EC" id="2.7.1.49" evidence="2"/>
<dbReference type="Gene3D" id="3.40.1190.20">
    <property type="match status" value="1"/>
</dbReference>
<keyword evidence="5 8" id="KW-0418">Kinase</keyword>
<proteinExistence type="predicted"/>
<evidence type="ECO:0000313" key="8">
    <source>
        <dbReference type="EMBL" id="TIC85390.1"/>
    </source>
</evidence>
<dbReference type="GO" id="GO:0009229">
    <property type="term" value="P:thiamine diphosphate biosynthetic process"/>
    <property type="evidence" value="ECO:0007669"/>
    <property type="project" value="UniProtKB-UniPathway"/>
</dbReference>
<name>A0A4T0V1G3_9NEIS</name>
<feature type="domain" description="Pyridoxamine kinase/Phosphomethylpyrimidine kinase" evidence="7">
    <location>
        <begin position="11"/>
        <end position="259"/>
    </location>
</feature>
<evidence type="ECO:0000256" key="1">
    <source>
        <dbReference type="ARBA" id="ARBA00004948"/>
    </source>
</evidence>
<dbReference type="CDD" id="cd01169">
    <property type="entry name" value="HMPP_kinase"/>
    <property type="match status" value="1"/>
</dbReference>
<dbReference type="EMBL" id="STGJ01000003">
    <property type="protein sequence ID" value="TIC85390.1"/>
    <property type="molecule type" value="Genomic_DNA"/>
</dbReference>
<evidence type="ECO:0000259" key="7">
    <source>
        <dbReference type="Pfam" id="PF08543"/>
    </source>
</evidence>
<evidence type="ECO:0000256" key="6">
    <source>
        <dbReference type="ARBA" id="ARBA00022840"/>
    </source>
</evidence>
<dbReference type="GO" id="GO:0008972">
    <property type="term" value="F:phosphomethylpyrimidine kinase activity"/>
    <property type="evidence" value="ECO:0007669"/>
    <property type="project" value="InterPro"/>
</dbReference>
<sequence length="265" mass="27410">MPRVLTIAGSDSGGGAGIQADLKTFCALGAYGASAITALTAQNTLGVQAVQAVDPAFVRAQCDSVLSDIGADAVKCGMLANAGIVRTIARVLDDYASRHVVLDTVMIAKGGHPLLDADAVAALRDELLPRASLITPNLPEAAALLGEAVAADEEAMLRQGERLLALGARAVLMKGGHLALSAESADWLVSAEGALRFAAPRVATRHGHGTGCSLSAALAALRPQRDSWQETVADAKRWLSGALAAADRLDVGRGTGPVHHLYRWW</sequence>
<evidence type="ECO:0000256" key="4">
    <source>
        <dbReference type="ARBA" id="ARBA00022741"/>
    </source>
</evidence>